<keyword evidence="2" id="KW-1003">Cell membrane</keyword>
<evidence type="ECO:0000313" key="10">
    <source>
        <dbReference type="EnsemblMetazoa" id="SCAU005288-PA"/>
    </source>
</evidence>
<reference evidence="10" key="1">
    <citation type="submission" date="2020-05" db="UniProtKB">
        <authorList>
            <consortium name="EnsemblMetazoa"/>
        </authorList>
    </citation>
    <scope>IDENTIFICATION</scope>
    <source>
        <strain evidence="10">USDA</strain>
    </source>
</reference>
<dbReference type="InterPro" id="IPR052192">
    <property type="entry name" value="Insect_Ionotropic_Sensory_Rcpt"/>
</dbReference>
<keyword evidence="5 8" id="KW-0472">Membrane</keyword>
<keyword evidence="7" id="KW-0325">Glycoprotein</keyword>
<keyword evidence="11" id="KW-1185">Reference proteome</keyword>
<evidence type="ECO:0000256" key="1">
    <source>
        <dbReference type="ARBA" id="ARBA00004651"/>
    </source>
</evidence>
<evidence type="ECO:0000256" key="8">
    <source>
        <dbReference type="SAM" id="Phobius"/>
    </source>
</evidence>
<evidence type="ECO:0000256" key="5">
    <source>
        <dbReference type="ARBA" id="ARBA00023136"/>
    </source>
</evidence>
<name>A0A1I8P6K9_STOCA</name>
<evidence type="ECO:0000256" key="7">
    <source>
        <dbReference type="ARBA" id="ARBA00023180"/>
    </source>
</evidence>
<feature type="transmembrane region" description="Helical" evidence="8">
    <location>
        <begin position="574"/>
        <end position="598"/>
    </location>
</feature>
<dbReference type="EnsemblMetazoa" id="SCAU005288-RA">
    <property type="protein sequence ID" value="SCAU005288-PA"/>
    <property type="gene ID" value="SCAU005288"/>
</dbReference>
<dbReference type="VEuPathDB" id="VectorBase:SCAU005288"/>
<sequence length="622" mass="72686">MASSVNGTILLSFLQLFAQEHANSVKLMEITNSVREEKYFHTLIFISHPRTEEDETSFDLDILSKLVMENLEIPMLQWRKCSTVHLPIEIQRQIFAMVTLVGKKTKDKKTLKALWQSMRRIVTTRILLLTKESGSNEDYLSNIMGYCIENKAIQVLAMETSSNSESKIFEPEIFPKFKLNSYNIEAKPRFLFFKNLYKDMKGQPLNIAIMNRSSRAYSLREVDDQVYMGGYLGHLFTVFAEKHNSFIRKPAATENLPYYFLNSKSLEGLFANRTYDMMAEFSMDILHSNIDFSRIYDLVDLCLMVPVEKPVPLYKLYSITFDPSMIALLFSSTLIFAVLVALTFWIRDSPISLQDILVNVYVFNGLLGQAFPMTRTYAGLRSFVYLLICIHGIIFNTTLVTFLQTMKTSPLMERPIRNLADMEAAHLQFAILKDEYEAQINKTALQDYKHMAYVMANKKEFFTLRNNFYSRYAYVVPSDRWMLYEEQQKYFVRARFRLSKMCFVKIIAVSVPLQANSPFKTTLDAMIRRLNDAGIIKFWKSMAFWEALKMKSLQLRDTSRIYRFKPLALEDIRLLATLFGIILSFNCFCFFMELCWFYRIPLKLPLPKIKSFKGKKYLTWKS</sequence>
<dbReference type="PANTHER" id="PTHR42643">
    <property type="entry name" value="IONOTROPIC RECEPTOR 20A-RELATED"/>
    <property type="match status" value="1"/>
</dbReference>
<organism evidence="10 11">
    <name type="scientific">Stomoxys calcitrans</name>
    <name type="common">Stable fly</name>
    <name type="synonym">Conops calcitrans</name>
    <dbReference type="NCBI Taxonomy" id="35570"/>
    <lineage>
        <taxon>Eukaryota</taxon>
        <taxon>Metazoa</taxon>
        <taxon>Ecdysozoa</taxon>
        <taxon>Arthropoda</taxon>
        <taxon>Hexapoda</taxon>
        <taxon>Insecta</taxon>
        <taxon>Pterygota</taxon>
        <taxon>Neoptera</taxon>
        <taxon>Endopterygota</taxon>
        <taxon>Diptera</taxon>
        <taxon>Brachycera</taxon>
        <taxon>Muscomorpha</taxon>
        <taxon>Muscoidea</taxon>
        <taxon>Muscidae</taxon>
        <taxon>Stomoxys</taxon>
    </lineage>
</organism>
<evidence type="ECO:0000256" key="4">
    <source>
        <dbReference type="ARBA" id="ARBA00022989"/>
    </source>
</evidence>
<feature type="transmembrane region" description="Helical" evidence="8">
    <location>
        <begin position="325"/>
        <end position="346"/>
    </location>
</feature>
<feature type="transmembrane region" description="Helical" evidence="8">
    <location>
        <begin position="383"/>
        <end position="403"/>
    </location>
</feature>
<protein>
    <recommendedName>
        <fullName evidence="12">Ionotropic glutamate receptor C-terminal domain-containing protein</fullName>
    </recommendedName>
</protein>
<keyword evidence="4 8" id="KW-1133">Transmembrane helix</keyword>
<evidence type="ECO:0008006" key="12">
    <source>
        <dbReference type="Google" id="ProtNLM"/>
    </source>
</evidence>
<evidence type="ECO:0000256" key="9">
    <source>
        <dbReference type="SAM" id="SignalP"/>
    </source>
</evidence>
<evidence type="ECO:0000256" key="3">
    <source>
        <dbReference type="ARBA" id="ARBA00022692"/>
    </source>
</evidence>
<feature type="chain" id="PRO_5016047108" description="Ionotropic glutamate receptor C-terminal domain-containing protein" evidence="9">
    <location>
        <begin position="23"/>
        <end position="622"/>
    </location>
</feature>
<feature type="signal peptide" evidence="9">
    <location>
        <begin position="1"/>
        <end position="22"/>
    </location>
</feature>
<comment type="subcellular location">
    <subcellularLocation>
        <location evidence="1">Cell membrane</location>
        <topology evidence="1">Multi-pass membrane protein</topology>
    </subcellularLocation>
</comment>
<evidence type="ECO:0000256" key="6">
    <source>
        <dbReference type="ARBA" id="ARBA00023170"/>
    </source>
</evidence>
<dbReference type="Proteomes" id="UP000095300">
    <property type="component" value="Unassembled WGS sequence"/>
</dbReference>
<evidence type="ECO:0000313" key="11">
    <source>
        <dbReference type="Proteomes" id="UP000095300"/>
    </source>
</evidence>
<dbReference type="AlphaFoldDB" id="A0A1I8P6K9"/>
<evidence type="ECO:0000256" key="2">
    <source>
        <dbReference type="ARBA" id="ARBA00022475"/>
    </source>
</evidence>
<dbReference type="GO" id="GO:0005886">
    <property type="term" value="C:plasma membrane"/>
    <property type="evidence" value="ECO:0007669"/>
    <property type="project" value="UniProtKB-SubCell"/>
</dbReference>
<dbReference type="PANTHER" id="PTHR42643:SF39">
    <property type="entry name" value="IONOTROPIC RECEPTOR 56A-RELATED"/>
    <property type="match status" value="1"/>
</dbReference>
<keyword evidence="3 8" id="KW-0812">Transmembrane</keyword>
<keyword evidence="9" id="KW-0732">Signal</keyword>
<proteinExistence type="predicted"/>
<accession>A0A1I8P6K9</accession>
<keyword evidence="6" id="KW-0675">Receptor</keyword>